<feature type="transmembrane region" description="Helical" evidence="1">
    <location>
        <begin position="516"/>
        <end position="539"/>
    </location>
</feature>
<proteinExistence type="predicted"/>
<keyword evidence="1" id="KW-1133">Transmembrane helix</keyword>
<comment type="caution">
    <text evidence="2">The sequence shown here is derived from an EMBL/GenBank/DDBJ whole genome shotgun (WGS) entry which is preliminary data.</text>
</comment>
<feature type="transmembrane region" description="Helical" evidence="1">
    <location>
        <begin position="209"/>
        <end position="227"/>
    </location>
</feature>
<feature type="transmembrane region" description="Helical" evidence="1">
    <location>
        <begin position="312"/>
        <end position="332"/>
    </location>
</feature>
<sequence length="547" mass="56853">MSTTTMAPALSVTVRRDHLAGTATLIRFILRRDRVRIPVWLVVLGLVSVGTLGSFLGTYPDPAARANIAQTLHSPMGLAMTGPARYLENYHYGSILSHQMLGFTVLAVGMMSVLLVVRHTRAEEETGRAELVRATVVGRHANLAATLIVVAAVNVVLGLLIAATLAGSAAEGITGSGALLYGAAHTAAGLVFAAVAAVTAQITGYSRGATGMGLAVVGLAYVVRAIGDAGENALSWLSPIGWAQHTWPFLDDQWWPLLLSLALAAALTWLAVTLSSHRDVGTGLRQTRAGAARASNLLATPFGFALRLHRGLLAGFGVAVAALAAMYGSLLGDVEAMLGDVDVITDALAERGGALVEALVSMVMLVNAVVVTVYAVLAATRVRSEETAGRAEPVLATPLHRSRWVLSHLAVVLLGSTLMLVVAGLVLGGLGASTVDDGAFFGKAIGAALAYLPAVWCTIGVAVALFGLRPQWIGWTWLVPVWTFVAGYLGELIGFPDWLARLSPFGWVPELPVADFALTPLVVLTALAAALVALGLAALGRRSINTG</sequence>
<feature type="transmembrane region" description="Helical" evidence="1">
    <location>
        <begin position="141"/>
        <end position="166"/>
    </location>
</feature>
<accession>A0ABW5WCE3</accession>
<feature type="transmembrane region" description="Helical" evidence="1">
    <location>
        <begin position="409"/>
        <end position="432"/>
    </location>
</feature>
<feature type="transmembrane region" description="Helical" evidence="1">
    <location>
        <begin position="100"/>
        <end position="120"/>
    </location>
</feature>
<feature type="transmembrane region" description="Helical" evidence="1">
    <location>
        <begin position="37"/>
        <end position="56"/>
    </location>
</feature>
<dbReference type="EMBL" id="JBHUOF010000029">
    <property type="protein sequence ID" value="MFD2801407.1"/>
    <property type="molecule type" value="Genomic_DNA"/>
</dbReference>
<keyword evidence="1" id="KW-0812">Transmembrane</keyword>
<feature type="transmembrane region" description="Helical" evidence="1">
    <location>
        <begin position="475"/>
        <end position="496"/>
    </location>
</feature>
<feature type="transmembrane region" description="Helical" evidence="1">
    <location>
        <begin position="178"/>
        <end position="197"/>
    </location>
</feature>
<dbReference type="RefSeq" id="WP_377389237.1">
    <property type="nucleotide sequence ID" value="NZ_JBHSAN010000016.1"/>
</dbReference>
<gene>
    <name evidence="2" type="ORF">ACFS2C_18620</name>
</gene>
<evidence type="ECO:0000256" key="1">
    <source>
        <dbReference type="SAM" id="Phobius"/>
    </source>
</evidence>
<dbReference type="Proteomes" id="UP001597478">
    <property type="component" value="Unassembled WGS sequence"/>
</dbReference>
<evidence type="ECO:0000313" key="2">
    <source>
        <dbReference type="EMBL" id="MFD2801407.1"/>
    </source>
</evidence>
<feature type="transmembrane region" description="Helical" evidence="1">
    <location>
        <begin position="254"/>
        <end position="275"/>
    </location>
</feature>
<name>A0ABW5WCE3_9PSEU</name>
<keyword evidence="3" id="KW-1185">Reference proteome</keyword>
<reference evidence="3" key="1">
    <citation type="journal article" date="2019" name="Int. J. Syst. Evol. Microbiol.">
        <title>The Global Catalogue of Microorganisms (GCM) 10K type strain sequencing project: providing services to taxonomists for standard genome sequencing and annotation.</title>
        <authorList>
            <consortium name="The Broad Institute Genomics Platform"/>
            <consortium name="The Broad Institute Genome Sequencing Center for Infectious Disease"/>
            <person name="Wu L."/>
            <person name="Ma J."/>
        </authorList>
    </citation>
    <scope>NUCLEOTIDE SEQUENCE [LARGE SCALE GENOMIC DNA]</scope>
    <source>
        <strain evidence="3">IBRC-M 10906</strain>
    </source>
</reference>
<feature type="transmembrane region" description="Helical" evidence="1">
    <location>
        <begin position="444"/>
        <end position="468"/>
    </location>
</feature>
<protein>
    <submittedName>
        <fullName evidence="2">ABC transporter permease</fullName>
    </submittedName>
</protein>
<keyword evidence="1" id="KW-0472">Membrane</keyword>
<feature type="transmembrane region" description="Helical" evidence="1">
    <location>
        <begin position="352"/>
        <end position="377"/>
    </location>
</feature>
<organism evidence="2 3">
    <name type="scientific">Prauserella oleivorans</name>
    <dbReference type="NCBI Taxonomy" id="1478153"/>
    <lineage>
        <taxon>Bacteria</taxon>
        <taxon>Bacillati</taxon>
        <taxon>Actinomycetota</taxon>
        <taxon>Actinomycetes</taxon>
        <taxon>Pseudonocardiales</taxon>
        <taxon>Pseudonocardiaceae</taxon>
        <taxon>Prauserella</taxon>
    </lineage>
</organism>
<evidence type="ECO:0000313" key="3">
    <source>
        <dbReference type="Proteomes" id="UP001597478"/>
    </source>
</evidence>